<organism evidence="1 2">
    <name type="scientific">Nocardia yunnanensis</name>
    <dbReference type="NCBI Taxonomy" id="2382165"/>
    <lineage>
        <taxon>Bacteria</taxon>
        <taxon>Bacillati</taxon>
        <taxon>Actinomycetota</taxon>
        <taxon>Actinomycetes</taxon>
        <taxon>Mycobacteriales</taxon>
        <taxon>Nocardiaceae</taxon>
        <taxon>Nocardia</taxon>
    </lineage>
</organism>
<keyword evidence="2" id="KW-1185">Reference proteome</keyword>
<protein>
    <submittedName>
        <fullName evidence="1">Uncharacterized protein</fullName>
    </submittedName>
</protein>
<evidence type="ECO:0000313" key="2">
    <source>
        <dbReference type="Proteomes" id="UP000267164"/>
    </source>
</evidence>
<dbReference type="Proteomes" id="UP000267164">
    <property type="component" value="Chromosome"/>
</dbReference>
<dbReference type="KEGG" id="nyu:D7D52_28345"/>
<accession>A0A386ZIL9</accession>
<gene>
    <name evidence="1" type="ORF">D7D52_28345</name>
</gene>
<reference evidence="1 2" key="1">
    <citation type="submission" date="2018-09" db="EMBL/GenBank/DDBJ databases">
        <title>Nocardia yunnanensis sp. nov., an actinomycete isolated from a soil sample.</title>
        <authorList>
            <person name="Zhang J."/>
        </authorList>
    </citation>
    <scope>NUCLEOTIDE SEQUENCE [LARGE SCALE GENOMIC DNA]</scope>
    <source>
        <strain evidence="1 2">CFHS0054</strain>
    </source>
</reference>
<dbReference type="RefSeq" id="WP_120741216.1">
    <property type="nucleotide sequence ID" value="NZ_CP032568.1"/>
</dbReference>
<dbReference type="AlphaFoldDB" id="A0A386ZIL9"/>
<evidence type="ECO:0000313" key="1">
    <source>
        <dbReference type="EMBL" id="AYF77073.1"/>
    </source>
</evidence>
<name>A0A386ZIL9_9NOCA</name>
<sequence>MRSLWFIPHGIAVVGAEESTGYRGGVSSTLNPIGKHQAAAVVAHGRRRANEVVSLLEGAGFVATGDGTETWSATAFVGEGFNRFDKAANGRVHEISANFSAPPAEFDELVNRFAAMPSDVVADTENRSAPHRMRCLIRLADGSGHSGVITIDRSNDSREITAGLRVTGGPYFYRWEKRPALWRMPFTNTSDYYRHSARSQRLEAERLGFFDRRSWPVHATVPGVSESEAASRIRMYLIGAGVDTAAMRFTPQRADDGWDVAIAGSPTAASSRMHIADDGYITSGEH</sequence>
<proteinExistence type="predicted"/>
<dbReference type="OrthoDB" id="4505613at2"/>
<dbReference type="EMBL" id="CP032568">
    <property type="protein sequence ID" value="AYF77073.1"/>
    <property type="molecule type" value="Genomic_DNA"/>
</dbReference>